<dbReference type="EMBL" id="CAKLCB010000294">
    <property type="protein sequence ID" value="CAH0519357.1"/>
    <property type="molecule type" value="Genomic_DNA"/>
</dbReference>
<protein>
    <recommendedName>
        <fullName evidence="1">Retrovirus-related Pol polyprotein from transposon TNT 1-94-like beta-barrel domain-containing protein</fullName>
    </recommendedName>
</protein>
<reference evidence="2 3" key="1">
    <citation type="submission" date="2021-11" db="EMBL/GenBank/DDBJ databases">
        <authorList>
            <person name="Islam A."/>
            <person name="Islam S."/>
            <person name="Flora M.S."/>
            <person name="Rahman M."/>
            <person name="Ziaur R.M."/>
            <person name="Epstein J.H."/>
            <person name="Hassan M."/>
            <person name="Klassen M."/>
            <person name="Woodard K."/>
            <person name="Webb A."/>
            <person name="Webby R.J."/>
            <person name="El Zowalaty M.E."/>
        </authorList>
    </citation>
    <scope>NUCLEOTIDE SEQUENCE [LARGE SCALE GENOMIC DNA]</scope>
    <source>
        <strain evidence="2">Pbs1</strain>
    </source>
</reference>
<keyword evidence="3" id="KW-1185">Reference proteome</keyword>
<comment type="caution">
    <text evidence="2">The sequence shown here is derived from an EMBL/GenBank/DDBJ whole genome shotgun (WGS) entry which is preliminary data.</text>
</comment>
<dbReference type="Pfam" id="PF22936">
    <property type="entry name" value="Pol_BBD"/>
    <property type="match status" value="1"/>
</dbReference>
<evidence type="ECO:0000259" key="1">
    <source>
        <dbReference type="Pfam" id="PF22936"/>
    </source>
</evidence>
<evidence type="ECO:0000313" key="3">
    <source>
        <dbReference type="Proteomes" id="UP001158986"/>
    </source>
</evidence>
<dbReference type="InterPro" id="IPR054722">
    <property type="entry name" value="PolX-like_BBD"/>
</dbReference>
<feature type="domain" description="Retrovirus-related Pol polyprotein from transposon TNT 1-94-like beta-barrel" evidence="1">
    <location>
        <begin position="43"/>
        <end position="124"/>
    </location>
</feature>
<name>A0ABN8D2K7_9STRA</name>
<dbReference type="Proteomes" id="UP001158986">
    <property type="component" value="Unassembled WGS sequence"/>
</dbReference>
<evidence type="ECO:0000313" key="2">
    <source>
        <dbReference type="EMBL" id="CAH0519357.1"/>
    </source>
</evidence>
<accession>A0ABN8D2K7</accession>
<organism evidence="2 3">
    <name type="scientific">Peronospora belbahrii</name>
    <dbReference type="NCBI Taxonomy" id="622444"/>
    <lineage>
        <taxon>Eukaryota</taxon>
        <taxon>Sar</taxon>
        <taxon>Stramenopiles</taxon>
        <taxon>Oomycota</taxon>
        <taxon>Peronosporomycetes</taxon>
        <taxon>Peronosporales</taxon>
        <taxon>Peronosporaceae</taxon>
        <taxon>Peronospora</taxon>
    </lineage>
</organism>
<sequence>MVFAIGEIKSSKRGTRVGKGRKLAAETVNAVGNVDNSDFSDSILNSGSSRHLVNDVTLIQGIVICGHEVYMADGESLKLTKHGSVRLAVIANGEEKTIKLPDVYLASQLTRHIISYGILEEKGFGLVYNGSSRALVRRSDNAITFDVSMHTNVLYVQKSVTEARQE</sequence>
<gene>
    <name evidence="2" type="ORF">PBS001_LOCUS5886</name>
</gene>
<proteinExistence type="predicted"/>